<keyword evidence="4" id="KW-1185">Reference proteome</keyword>
<dbReference type="InterPro" id="IPR029058">
    <property type="entry name" value="AB_hydrolase_fold"/>
</dbReference>
<dbReference type="InterPro" id="IPR049492">
    <property type="entry name" value="BD-FAE-like_dom"/>
</dbReference>
<dbReference type="Proteomes" id="UP000520198">
    <property type="component" value="Unassembled WGS sequence"/>
</dbReference>
<protein>
    <submittedName>
        <fullName evidence="3">Alpha/beta hydrolase</fullName>
    </submittedName>
</protein>
<proteinExistence type="predicted"/>
<dbReference type="EMBL" id="JABWDU010000003">
    <property type="protein sequence ID" value="NVD40513.1"/>
    <property type="molecule type" value="Genomic_DNA"/>
</dbReference>
<dbReference type="InterPro" id="IPR050300">
    <property type="entry name" value="GDXG_lipolytic_enzyme"/>
</dbReference>
<dbReference type="RefSeq" id="WP_176353978.1">
    <property type="nucleotide sequence ID" value="NZ_JABWDU010000003.1"/>
</dbReference>
<organism evidence="3 4">
    <name type="scientific">Ensifer oleiphilus</name>
    <dbReference type="NCBI Taxonomy" id="2742698"/>
    <lineage>
        <taxon>Bacteria</taxon>
        <taxon>Pseudomonadati</taxon>
        <taxon>Pseudomonadota</taxon>
        <taxon>Alphaproteobacteria</taxon>
        <taxon>Hyphomicrobiales</taxon>
        <taxon>Rhizobiaceae</taxon>
        <taxon>Sinorhizobium/Ensifer group</taxon>
        <taxon>Ensifer</taxon>
    </lineage>
</organism>
<dbReference type="GO" id="GO:0016787">
    <property type="term" value="F:hydrolase activity"/>
    <property type="evidence" value="ECO:0007669"/>
    <property type="project" value="UniProtKB-KW"/>
</dbReference>
<evidence type="ECO:0000313" key="4">
    <source>
        <dbReference type="Proteomes" id="UP000520198"/>
    </source>
</evidence>
<name>A0A7Y6Q7I4_9HYPH</name>
<comment type="caution">
    <text evidence="3">The sequence shown here is derived from an EMBL/GenBank/DDBJ whole genome shotgun (WGS) entry which is preliminary data.</text>
</comment>
<accession>A0A7Y6Q7I4</accession>
<dbReference type="AlphaFoldDB" id="A0A7Y6Q7I4"/>
<feature type="domain" description="BD-FAE-like" evidence="2">
    <location>
        <begin position="78"/>
        <end position="171"/>
    </location>
</feature>
<keyword evidence="1 3" id="KW-0378">Hydrolase</keyword>
<sequence length="318" mass="34795">MRFAGLTVTDQARLDAVGAIWNDDLAASRKVVLDVYRPHVEASIVRQPLVEHRDIPYGEDSAQRLDVFESAYSCAGGRPRDVVAFVHGGAFTRGSKSADGLIYDNVLRWFARQGFVGVNIEYRLAPGAQYPEGARDVAAAIDWITGSIADYGGDPQSILLIGHSAGGCHVAGYLYDPAAGRLPSPAVKGAVFISARLRADQLPDNPNAANVRQYFGDDLATYEARSPVTHAGASDLPVLVAVAEHENRYIDAYGAEFVQRHALRKGKAPRFLQLNRHNHTSIVAHFDTREEELGREILRFAQQECGFFSCGLTCQNRK</sequence>
<evidence type="ECO:0000259" key="2">
    <source>
        <dbReference type="Pfam" id="PF20434"/>
    </source>
</evidence>
<evidence type="ECO:0000313" key="3">
    <source>
        <dbReference type="EMBL" id="NVD40513.1"/>
    </source>
</evidence>
<dbReference type="PANTHER" id="PTHR48081:SF33">
    <property type="entry name" value="KYNURENINE FORMAMIDASE"/>
    <property type="match status" value="1"/>
</dbReference>
<dbReference type="Pfam" id="PF20434">
    <property type="entry name" value="BD-FAE"/>
    <property type="match status" value="1"/>
</dbReference>
<reference evidence="3 4" key="1">
    <citation type="submission" date="2020-06" db="EMBL/GenBank/DDBJ databases">
        <authorList>
            <person name="Grouzdev D.S."/>
        </authorList>
    </citation>
    <scope>NUCLEOTIDE SEQUENCE [LARGE SCALE GENOMIC DNA]</scope>
    <source>
        <strain evidence="3 4">HO-A22</strain>
    </source>
</reference>
<evidence type="ECO:0000256" key="1">
    <source>
        <dbReference type="ARBA" id="ARBA00022801"/>
    </source>
</evidence>
<dbReference type="SUPFAM" id="SSF53474">
    <property type="entry name" value="alpha/beta-Hydrolases"/>
    <property type="match status" value="1"/>
</dbReference>
<dbReference type="PANTHER" id="PTHR48081">
    <property type="entry name" value="AB HYDROLASE SUPERFAMILY PROTEIN C4A8.06C"/>
    <property type="match status" value="1"/>
</dbReference>
<dbReference type="Gene3D" id="3.40.50.1820">
    <property type="entry name" value="alpha/beta hydrolase"/>
    <property type="match status" value="1"/>
</dbReference>
<gene>
    <name evidence="3" type="ORF">HT585_16715</name>
</gene>